<sequence>MPRKKPTSTRKKKEEQQLKRAVKRGDAPPPPKKPQHSKKYLAARSGPSAASDSSRKLQSSFIKLSADYLDKTKALASNTPLIRPIPSNAILLPMHVTDQGPLTCLRRPKWRFEMSKKEVERNEEGVFKKWMKQMDEIVDQWQNNDNHPSTPPSPTYFERNLEVWRQLWRVTEMSQIVLVLLDARCPLLHYPPSLSHYLADRKVILVLTKTDIPRASQVEAWASFFRNHYPNSPIVRVKSYASKEPQSVQGHTSYEPHIPQELKEQLVAAIRLLHSELIEPPEKVKVNPAWLDKWKPSVPTDIDWEAALDSEPTIQYKSLKHSEEEIEASHQPQILTIGLIGQPNTGKSSLLNALLGMTKVRASKTPGKTKHFQTLFWTPRIRLVDCPGLVFPNFVPMEMQVLSGILPIARMSAFSACIHFASSLLPLEKILNLTHPTTSEEPVVDKRTWRDGMKPTAKQTVDWKAMDILTAYATQRSWFTAKAGRPDVARAANACNVEFPVLRALAEGRIPWAFWPPDTSPEYNDSEPGMGISLVQDVARDDFDDGYSDEETTLDDNIDDGDDVSSDGDDDSDADLSDGSTAVGTLGRFALLKINDDDGDDDEVYDDVDAQDTLVPGP</sequence>
<dbReference type="Pfam" id="PF01926">
    <property type="entry name" value="MMR_HSR1"/>
    <property type="match status" value="1"/>
</dbReference>
<feature type="domain" description="G" evidence="6">
    <location>
        <begin position="336"/>
        <end position="390"/>
    </location>
</feature>
<dbReference type="SUPFAM" id="SSF52540">
    <property type="entry name" value="P-loop containing nucleoside triphosphate hydrolases"/>
    <property type="match status" value="1"/>
</dbReference>
<dbReference type="InterPro" id="IPR027417">
    <property type="entry name" value="P-loop_NTPase"/>
</dbReference>
<evidence type="ECO:0000313" key="7">
    <source>
        <dbReference type="EMBL" id="THV07519.1"/>
    </source>
</evidence>
<name>A0A4S8MXR3_DENBC</name>
<keyword evidence="1" id="KW-0547">Nucleotide-binding</keyword>
<evidence type="ECO:0000256" key="4">
    <source>
        <dbReference type="ARBA" id="ARBA00039902"/>
    </source>
</evidence>
<gene>
    <name evidence="7" type="ORF">K435DRAFT_643261</name>
</gene>
<keyword evidence="7" id="KW-0378">Hydrolase</keyword>
<evidence type="ECO:0000256" key="1">
    <source>
        <dbReference type="ARBA" id="ARBA00022741"/>
    </source>
</evidence>
<dbReference type="Gene3D" id="3.40.50.300">
    <property type="entry name" value="P-loop containing nucleotide triphosphate hydrolases"/>
    <property type="match status" value="1"/>
</dbReference>
<dbReference type="PANTHER" id="PTHR45709:SF3">
    <property type="entry name" value="GUANINE NUCLEOTIDE-BINDING PROTEIN-LIKE 1"/>
    <property type="match status" value="1"/>
</dbReference>
<dbReference type="GO" id="GO:0005525">
    <property type="term" value="F:GTP binding"/>
    <property type="evidence" value="ECO:0007669"/>
    <property type="project" value="UniProtKB-KW"/>
</dbReference>
<evidence type="ECO:0000313" key="8">
    <source>
        <dbReference type="Proteomes" id="UP000297245"/>
    </source>
</evidence>
<evidence type="ECO:0000256" key="5">
    <source>
        <dbReference type="SAM" id="MobiDB-lite"/>
    </source>
</evidence>
<reference evidence="7 8" key="1">
    <citation type="journal article" date="2019" name="Nat. Ecol. Evol.">
        <title>Megaphylogeny resolves global patterns of mushroom evolution.</title>
        <authorList>
            <person name="Varga T."/>
            <person name="Krizsan K."/>
            <person name="Foldi C."/>
            <person name="Dima B."/>
            <person name="Sanchez-Garcia M."/>
            <person name="Sanchez-Ramirez S."/>
            <person name="Szollosi G.J."/>
            <person name="Szarkandi J.G."/>
            <person name="Papp V."/>
            <person name="Albert L."/>
            <person name="Andreopoulos W."/>
            <person name="Angelini C."/>
            <person name="Antonin V."/>
            <person name="Barry K.W."/>
            <person name="Bougher N.L."/>
            <person name="Buchanan P."/>
            <person name="Buyck B."/>
            <person name="Bense V."/>
            <person name="Catcheside P."/>
            <person name="Chovatia M."/>
            <person name="Cooper J."/>
            <person name="Damon W."/>
            <person name="Desjardin D."/>
            <person name="Finy P."/>
            <person name="Geml J."/>
            <person name="Haridas S."/>
            <person name="Hughes K."/>
            <person name="Justo A."/>
            <person name="Karasinski D."/>
            <person name="Kautmanova I."/>
            <person name="Kiss B."/>
            <person name="Kocsube S."/>
            <person name="Kotiranta H."/>
            <person name="LaButti K.M."/>
            <person name="Lechner B.E."/>
            <person name="Liimatainen K."/>
            <person name="Lipzen A."/>
            <person name="Lukacs Z."/>
            <person name="Mihaltcheva S."/>
            <person name="Morgado L.N."/>
            <person name="Niskanen T."/>
            <person name="Noordeloos M.E."/>
            <person name="Ohm R.A."/>
            <person name="Ortiz-Santana B."/>
            <person name="Ovrebo C."/>
            <person name="Racz N."/>
            <person name="Riley R."/>
            <person name="Savchenko A."/>
            <person name="Shiryaev A."/>
            <person name="Soop K."/>
            <person name="Spirin V."/>
            <person name="Szebenyi C."/>
            <person name="Tomsovsky M."/>
            <person name="Tulloss R.E."/>
            <person name="Uehling J."/>
            <person name="Grigoriev I.V."/>
            <person name="Vagvolgyi C."/>
            <person name="Papp T."/>
            <person name="Martin F.M."/>
            <person name="Miettinen O."/>
            <person name="Hibbett D.S."/>
            <person name="Nagy L.G."/>
        </authorList>
    </citation>
    <scope>NUCLEOTIDE SEQUENCE [LARGE SCALE GENOMIC DNA]</scope>
    <source>
        <strain evidence="7 8">CBS 962.96</strain>
    </source>
</reference>
<proteinExistence type="predicted"/>
<feature type="region of interest" description="Disordered" evidence="5">
    <location>
        <begin position="542"/>
        <end position="581"/>
    </location>
</feature>
<keyword evidence="2" id="KW-0342">GTP-binding</keyword>
<feature type="region of interest" description="Disordered" evidence="5">
    <location>
        <begin position="1"/>
        <end position="55"/>
    </location>
</feature>
<comment type="function">
    <text evidence="3">Possible regulatory or functional link with the histocompatibility cluster.</text>
</comment>
<dbReference type="OrthoDB" id="61815at2759"/>
<dbReference type="PANTHER" id="PTHR45709">
    <property type="entry name" value="LARGE SUBUNIT GTPASE 1 HOMOLOG-RELATED"/>
    <property type="match status" value="1"/>
</dbReference>
<evidence type="ECO:0000256" key="2">
    <source>
        <dbReference type="ARBA" id="ARBA00023134"/>
    </source>
</evidence>
<accession>A0A4S8MXR3</accession>
<feature type="compositionally biased region" description="Acidic residues" evidence="5">
    <location>
        <begin position="597"/>
        <end position="610"/>
    </location>
</feature>
<dbReference type="EMBL" id="ML179037">
    <property type="protein sequence ID" value="THV07519.1"/>
    <property type="molecule type" value="Genomic_DNA"/>
</dbReference>
<keyword evidence="8" id="KW-1185">Reference proteome</keyword>
<organism evidence="7 8">
    <name type="scientific">Dendrothele bispora (strain CBS 962.96)</name>
    <dbReference type="NCBI Taxonomy" id="1314807"/>
    <lineage>
        <taxon>Eukaryota</taxon>
        <taxon>Fungi</taxon>
        <taxon>Dikarya</taxon>
        <taxon>Basidiomycota</taxon>
        <taxon>Agaricomycotina</taxon>
        <taxon>Agaricomycetes</taxon>
        <taxon>Agaricomycetidae</taxon>
        <taxon>Agaricales</taxon>
        <taxon>Agaricales incertae sedis</taxon>
        <taxon>Dendrothele</taxon>
    </lineage>
</organism>
<feature type="compositionally biased region" description="Acidic residues" evidence="5">
    <location>
        <begin position="542"/>
        <end position="576"/>
    </location>
</feature>
<evidence type="ECO:0000256" key="3">
    <source>
        <dbReference type="ARBA" id="ARBA00037770"/>
    </source>
</evidence>
<dbReference type="GO" id="GO:0003924">
    <property type="term" value="F:GTPase activity"/>
    <property type="evidence" value="ECO:0007669"/>
    <property type="project" value="InterPro"/>
</dbReference>
<feature type="compositionally biased region" description="Basic and acidic residues" evidence="5">
    <location>
        <begin position="12"/>
        <end position="26"/>
    </location>
</feature>
<feature type="region of interest" description="Disordered" evidence="5">
    <location>
        <begin position="596"/>
        <end position="618"/>
    </location>
</feature>
<dbReference type="InterPro" id="IPR043358">
    <property type="entry name" value="GNL1-like"/>
</dbReference>
<feature type="compositionally biased region" description="Basic residues" evidence="5">
    <location>
        <begin position="1"/>
        <end position="11"/>
    </location>
</feature>
<protein>
    <recommendedName>
        <fullName evidence="4">Guanine nucleotide-binding protein-like 1</fullName>
    </recommendedName>
</protein>
<dbReference type="AlphaFoldDB" id="A0A4S8MXR3"/>
<dbReference type="Proteomes" id="UP000297245">
    <property type="component" value="Unassembled WGS sequence"/>
</dbReference>
<dbReference type="InterPro" id="IPR006073">
    <property type="entry name" value="GTP-bd"/>
</dbReference>
<evidence type="ECO:0000259" key="6">
    <source>
        <dbReference type="Pfam" id="PF01926"/>
    </source>
</evidence>